<evidence type="ECO:0000256" key="1">
    <source>
        <dbReference type="SAM" id="SignalP"/>
    </source>
</evidence>
<organism evidence="2 7">
    <name type="scientific">Bacteroides caccae</name>
    <dbReference type="NCBI Taxonomy" id="47678"/>
    <lineage>
        <taxon>Bacteria</taxon>
        <taxon>Pseudomonadati</taxon>
        <taxon>Bacteroidota</taxon>
        <taxon>Bacteroidia</taxon>
        <taxon>Bacteroidales</taxon>
        <taxon>Bacteroidaceae</taxon>
        <taxon>Bacteroides</taxon>
    </lineage>
</organism>
<evidence type="ECO:0000313" key="5">
    <source>
        <dbReference type="EMBL" id="RGR70174.1"/>
    </source>
</evidence>
<dbReference type="GeneID" id="75113264"/>
<protein>
    <recommendedName>
        <fullName evidence="12">DUF4466 domain-containing protein</fullName>
    </recommendedName>
</protein>
<dbReference type="PROSITE" id="PS51257">
    <property type="entry name" value="PROKAR_LIPOPROTEIN"/>
    <property type="match status" value="1"/>
</dbReference>
<dbReference type="AlphaFoldDB" id="A0A174QN01"/>
<dbReference type="EMBL" id="VVYP01000006">
    <property type="protein sequence ID" value="KAA5464425.1"/>
    <property type="molecule type" value="Genomic_DNA"/>
</dbReference>
<evidence type="ECO:0000313" key="11">
    <source>
        <dbReference type="Proteomes" id="UP000475905"/>
    </source>
</evidence>
<dbReference type="KEGG" id="bcac:CGC64_07685"/>
<evidence type="ECO:0008006" key="12">
    <source>
        <dbReference type="Google" id="ProtNLM"/>
    </source>
</evidence>
<sequence>MKAKHLFYTLFIFLFSLTSCENEANIDYVPTVLFNFEGGTNLVTTPKGIKEYTVKGSITSTAGLTSFVISTANAETGAAISVIESTRQTFDEPKSNYDFSYTITNLSENKAIKISVTDAEGEDFQKNFVVEITPAVIFSEHSDKKLESVDKYWGVFYAEWLYGRIYKSREAGQYAAEVNIGMENKNGKAVLISPAKHSLTFNGARNTKFGVTNMTLEQFNAISRIDDTPLKNLSPTTESIEIENGKVYAYQTQDGQKGVVYIQNLTGNAGSSDDPTVTATIVTKLQAK</sequence>
<reference evidence="8 9" key="2">
    <citation type="submission" date="2018-08" db="EMBL/GenBank/DDBJ databases">
        <title>A genome reference for cultivated species of the human gut microbiota.</title>
        <authorList>
            <person name="Zou Y."/>
            <person name="Xue W."/>
            <person name="Luo G."/>
        </authorList>
    </citation>
    <scope>NUCLEOTIDE SEQUENCE [LARGE SCALE GENOMIC DNA]</scope>
    <source>
        <strain evidence="5 8">AF24-29LB</strain>
        <strain evidence="6 9">OF02-6LB</strain>
    </source>
</reference>
<evidence type="ECO:0000313" key="7">
    <source>
        <dbReference type="Proteomes" id="UP000095657"/>
    </source>
</evidence>
<dbReference type="Proteomes" id="UP000284205">
    <property type="component" value="Unassembled WGS sequence"/>
</dbReference>
<feature type="chain" id="PRO_5041795292" description="DUF4466 domain-containing protein" evidence="1">
    <location>
        <begin position="25"/>
        <end position="288"/>
    </location>
</feature>
<evidence type="ECO:0000313" key="3">
    <source>
        <dbReference type="EMBL" id="KAA5464425.1"/>
    </source>
</evidence>
<reference evidence="10 11" key="3">
    <citation type="journal article" date="2019" name="Nat. Med.">
        <title>A library of human gut bacterial isolates paired with longitudinal multiomics data enables mechanistic microbiome research.</title>
        <authorList>
            <person name="Poyet M."/>
            <person name="Groussin M."/>
            <person name="Gibbons S.M."/>
            <person name="Avila-Pacheco J."/>
            <person name="Jiang X."/>
            <person name="Kearney S.M."/>
            <person name="Perrotta A.R."/>
            <person name="Berdy B."/>
            <person name="Zhao S."/>
            <person name="Lieberman T.D."/>
            <person name="Swanson P.K."/>
            <person name="Smith M."/>
            <person name="Roesemann S."/>
            <person name="Alexander J.E."/>
            <person name="Rich S.A."/>
            <person name="Livny J."/>
            <person name="Vlamakis H."/>
            <person name="Clish C."/>
            <person name="Bullock K."/>
            <person name="Deik A."/>
            <person name="Scott J."/>
            <person name="Pierce K.A."/>
            <person name="Xavier R.J."/>
            <person name="Alm E.J."/>
        </authorList>
    </citation>
    <scope>NUCLEOTIDE SEQUENCE [LARGE SCALE GENOMIC DNA]</scope>
    <source>
        <strain evidence="4 10">BIOML-A25</strain>
        <strain evidence="3 11">BIOML-A31</strain>
    </source>
</reference>
<accession>A0A174QN01</accession>
<dbReference type="Proteomes" id="UP000095657">
    <property type="component" value="Unassembled WGS sequence"/>
</dbReference>
<evidence type="ECO:0000313" key="2">
    <source>
        <dbReference type="EMBL" id="CUP74604.1"/>
    </source>
</evidence>
<dbReference type="Proteomes" id="UP000427825">
    <property type="component" value="Unassembled WGS sequence"/>
</dbReference>
<dbReference type="RefSeq" id="WP_005677386.1">
    <property type="nucleotide sequence ID" value="NZ_CABMOQ010000005.1"/>
</dbReference>
<feature type="signal peptide" evidence="1">
    <location>
        <begin position="1"/>
        <end position="24"/>
    </location>
</feature>
<evidence type="ECO:0000313" key="4">
    <source>
        <dbReference type="EMBL" id="KAA5472278.1"/>
    </source>
</evidence>
<dbReference type="EMBL" id="QSCS01000012">
    <property type="protein sequence ID" value="RGY26095.1"/>
    <property type="molecule type" value="Genomic_DNA"/>
</dbReference>
<evidence type="ECO:0000313" key="6">
    <source>
        <dbReference type="EMBL" id="RGY26095.1"/>
    </source>
</evidence>
<proteinExistence type="predicted"/>
<reference evidence="2 7" key="1">
    <citation type="submission" date="2015-09" db="EMBL/GenBank/DDBJ databases">
        <authorList>
            <consortium name="Pathogen Informatics"/>
        </authorList>
    </citation>
    <scope>NUCLEOTIDE SEQUENCE [LARGE SCALE GENOMIC DNA]</scope>
    <source>
        <strain evidence="2 7">2789STDY5834880</strain>
    </source>
</reference>
<dbReference type="EMBL" id="VVYJ01000015">
    <property type="protein sequence ID" value="KAA5472278.1"/>
    <property type="molecule type" value="Genomic_DNA"/>
</dbReference>
<gene>
    <name evidence="5" type="ORF">DWY26_12805</name>
    <name evidence="6" type="ORF">DXA49_09275</name>
    <name evidence="2" type="ORF">ERS852494_02964</name>
    <name evidence="3" type="ORF">F2Y36_07240</name>
    <name evidence="4" type="ORF">F2Y39_19910</name>
</gene>
<dbReference type="Proteomes" id="UP000284431">
    <property type="component" value="Unassembled WGS sequence"/>
</dbReference>
<evidence type="ECO:0000313" key="8">
    <source>
        <dbReference type="Proteomes" id="UP000284205"/>
    </source>
</evidence>
<dbReference type="EMBL" id="CZAI01000007">
    <property type="protein sequence ID" value="CUP74604.1"/>
    <property type="molecule type" value="Genomic_DNA"/>
</dbReference>
<evidence type="ECO:0000313" key="10">
    <source>
        <dbReference type="Proteomes" id="UP000427825"/>
    </source>
</evidence>
<dbReference type="Proteomes" id="UP000475905">
    <property type="component" value="Unassembled WGS sequence"/>
</dbReference>
<keyword evidence="1" id="KW-0732">Signal</keyword>
<name>A0A174QN01_9BACE</name>
<dbReference type="STRING" id="47678.ERS852494_02964"/>
<dbReference type="EMBL" id="QRUO01000011">
    <property type="protein sequence ID" value="RGR70174.1"/>
    <property type="molecule type" value="Genomic_DNA"/>
</dbReference>
<evidence type="ECO:0000313" key="9">
    <source>
        <dbReference type="Proteomes" id="UP000284431"/>
    </source>
</evidence>